<gene>
    <name evidence="21" type="ordered locus">EROM_081130</name>
</gene>
<dbReference type="InterPro" id="IPR014013">
    <property type="entry name" value="Helic_SF1/SF2_ATP-bd_DinG/Rad3"/>
</dbReference>
<evidence type="ECO:0000313" key="22">
    <source>
        <dbReference type="Proteomes" id="UP000010094"/>
    </source>
</evidence>
<dbReference type="GO" id="GO:0006139">
    <property type="term" value="P:nucleobase-containing compound metabolic process"/>
    <property type="evidence" value="ECO:0007669"/>
    <property type="project" value="InterPro"/>
</dbReference>
<dbReference type="GO" id="GO:0051536">
    <property type="term" value="F:iron-sulfur cluster binding"/>
    <property type="evidence" value="ECO:0007669"/>
    <property type="project" value="UniProtKB-KW"/>
</dbReference>
<keyword evidence="5" id="KW-0479">Metal-binding</keyword>
<reference evidence="21 22" key="1">
    <citation type="journal article" date="2012" name="Proc. Natl. Acad. Sci. U.S.A.">
        <title>Gain and loss of multiple functionally related, horizontally transferred genes in the reduced genomes of two microsporidian parasites.</title>
        <authorList>
            <person name="Pombert J.-F."/>
            <person name="Selman M."/>
            <person name="Burki F."/>
            <person name="Bardell F.T."/>
            <person name="Farinelli L."/>
            <person name="Solter L.F."/>
            <person name="Whitman D.W."/>
            <person name="Weiss L.M."/>
            <person name="Corradi N."/>
            <person name="Keeling P.J."/>
        </authorList>
    </citation>
    <scope>NUCLEOTIDE SEQUENCE [LARGE SCALE GENOMIC DNA]</scope>
    <source>
        <strain evidence="21 22">SJ-2008</strain>
    </source>
</reference>
<dbReference type="SMART" id="SM00488">
    <property type="entry name" value="DEXDc2"/>
    <property type="match status" value="1"/>
</dbReference>
<dbReference type="InterPro" id="IPR006554">
    <property type="entry name" value="Helicase-like_DEXD_c2"/>
</dbReference>
<dbReference type="PANTHER" id="PTHR11472">
    <property type="entry name" value="DNA REPAIR DEAD HELICASE RAD3/XP-D SUBFAMILY MEMBER"/>
    <property type="match status" value="1"/>
</dbReference>
<dbReference type="GO" id="GO:0005524">
    <property type="term" value="F:ATP binding"/>
    <property type="evidence" value="ECO:0007669"/>
    <property type="project" value="UniProtKB-KW"/>
</dbReference>
<dbReference type="Pfam" id="PF06733">
    <property type="entry name" value="DEAD_2"/>
    <property type="match status" value="1"/>
</dbReference>
<dbReference type="RefSeq" id="XP_009265026.1">
    <property type="nucleotide sequence ID" value="XM_009266751.1"/>
</dbReference>
<accession>I7AP05</accession>
<keyword evidence="13" id="KW-0131">Cell cycle</keyword>
<dbReference type="GO" id="GO:0003677">
    <property type="term" value="F:DNA binding"/>
    <property type="evidence" value="ECO:0007669"/>
    <property type="project" value="InterPro"/>
</dbReference>
<keyword evidence="7" id="KW-0378">Hydrolase</keyword>
<evidence type="ECO:0000256" key="10">
    <source>
        <dbReference type="ARBA" id="ARBA00023004"/>
    </source>
</evidence>
<dbReference type="PROSITE" id="PS51193">
    <property type="entry name" value="HELICASE_ATP_BIND_2"/>
    <property type="match status" value="1"/>
</dbReference>
<dbReference type="Gene3D" id="3.40.50.300">
    <property type="entry name" value="P-loop containing nucleotide triphosphate hydrolases"/>
    <property type="match status" value="2"/>
</dbReference>
<dbReference type="Pfam" id="PF13307">
    <property type="entry name" value="Helicase_C_2"/>
    <property type="match status" value="1"/>
</dbReference>
<dbReference type="HOGENOM" id="CLU_006515_2_1_1"/>
<feature type="domain" description="Helicase ATP-binding" evidence="20">
    <location>
        <begin position="1"/>
        <end position="274"/>
    </location>
</feature>
<dbReference type="SUPFAM" id="SSF52540">
    <property type="entry name" value="P-loop containing nucleoside triphosphate hydrolases"/>
    <property type="match status" value="1"/>
</dbReference>
<evidence type="ECO:0000256" key="18">
    <source>
        <dbReference type="ARBA" id="ARBA00045702"/>
    </source>
</evidence>
<keyword evidence="6" id="KW-0547">Nucleotide-binding</keyword>
<evidence type="ECO:0000256" key="7">
    <source>
        <dbReference type="ARBA" id="ARBA00022801"/>
    </source>
</evidence>
<evidence type="ECO:0000259" key="20">
    <source>
        <dbReference type="PROSITE" id="PS51193"/>
    </source>
</evidence>
<dbReference type="OrthoDB" id="267079at2759"/>
<comment type="cofactor">
    <cofactor evidence="1">
        <name>[4Fe-4S] cluster</name>
        <dbReference type="ChEBI" id="CHEBI:49883"/>
    </cofactor>
</comment>
<keyword evidence="9" id="KW-0067">ATP-binding</keyword>
<evidence type="ECO:0000256" key="16">
    <source>
        <dbReference type="ARBA" id="ARBA00044998"/>
    </source>
</evidence>
<evidence type="ECO:0000256" key="4">
    <source>
        <dbReference type="ARBA" id="ARBA00017386"/>
    </source>
</evidence>
<dbReference type="KEGG" id="ero:EROM_081130"/>
<keyword evidence="12" id="KW-0413">Isomerase</keyword>
<evidence type="ECO:0000256" key="5">
    <source>
        <dbReference type="ARBA" id="ARBA00022723"/>
    </source>
</evidence>
<organism evidence="21 22">
    <name type="scientific">Encephalitozoon romaleae (strain SJ-2008)</name>
    <name type="common">Microsporidian parasite</name>
    <dbReference type="NCBI Taxonomy" id="1178016"/>
    <lineage>
        <taxon>Eukaryota</taxon>
        <taxon>Fungi</taxon>
        <taxon>Fungi incertae sedis</taxon>
        <taxon>Microsporidia</taxon>
        <taxon>Unikaryonidae</taxon>
        <taxon>Encephalitozoon</taxon>
    </lineage>
</organism>
<dbReference type="PROSITE" id="PS00690">
    <property type="entry name" value="DEAH_ATP_HELICASE"/>
    <property type="match status" value="1"/>
</dbReference>
<evidence type="ECO:0000256" key="9">
    <source>
        <dbReference type="ARBA" id="ARBA00022840"/>
    </source>
</evidence>
<dbReference type="InterPro" id="IPR002464">
    <property type="entry name" value="DNA/RNA_helicase_DEAH_CS"/>
</dbReference>
<dbReference type="EC" id="5.6.2.3" evidence="15"/>
<keyword evidence="10" id="KW-0408">Iron</keyword>
<dbReference type="EMBL" id="CP003525">
    <property type="protein sequence ID" value="AFN83529.1"/>
    <property type="molecule type" value="Genomic_DNA"/>
</dbReference>
<evidence type="ECO:0000256" key="1">
    <source>
        <dbReference type="ARBA" id="ARBA00001966"/>
    </source>
</evidence>
<dbReference type="InterPro" id="IPR045028">
    <property type="entry name" value="DinG/Rad3-like"/>
</dbReference>
<dbReference type="InterPro" id="IPR006555">
    <property type="entry name" value="ATP-dep_Helicase_C"/>
</dbReference>
<keyword evidence="11" id="KW-0411">Iron-sulfur</keyword>
<keyword evidence="8" id="KW-0347">Helicase</keyword>
<name>I7AP05_ENCRO</name>
<evidence type="ECO:0000256" key="2">
    <source>
        <dbReference type="ARBA" id="ARBA00008435"/>
    </source>
</evidence>
<comment type="function">
    <text evidence="18">ATP-dependent DNA helicase important for chromosome transmission and normal cell cycle progression in G(2)/M. May have a role in changing DNA topology to allow the loading of proteins involved in maintaining sister chromatid cohesion in the vicinity of the centromeres. Has a specific role in chromosome segregation during meiosis II.</text>
</comment>
<dbReference type="GO" id="GO:0016818">
    <property type="term" value="F:hydrolase activity, acting on acid anhydrides, in phosphorus-containing anhydrides"/>
    <property type="evidence" value="ECO:0007669"/>
    <property type="project" value="InterPro"/>
</dbReference>
<dbReference type="InterPro" id="IPR010614">
    <property type="entry name" value="RAD3-like_helicase_DEAD"/>
</dbReference>
<dbReference type="PANTHER" id="PTHR11472:SF41">
    <property type="entry name" value="ATP-DEPENDENT DNA HELICASE DDX11-RELATED"/>
    <property type="match status" value="1"/>
</dbReference>
<dbReference type="GeneID" id="20521848"/>
<comment type="catalytic activity">
    <reaction evidence="19">
        <text>ATP + H2O = ADP + phosphate + H(+)</text>
        <dbReference type="Rhea" id="RHEA:13065"/>
        <dbReference type="ChEBI" id="CHEBI:15377"/>
        <dbReference type="ChEBI" id="CHEBI:15378"/>
        <dbReference type="ChEBI" id="CHEBI:30616"/>
        <dbReference type="ChEBI" id="CHEBI:43474"/>
        <dbReference type="ChEBI" id="CHEBI:456216"/>
        <dbReference type="EC" id="5.6.2.3"/>
    </reaction>
</comment>
<keyword evidence="22" id="KW-1185">Reference proteome</keyword>
<evidence type="ECO:0000256" key="3">
    <source>
        <dbReference type="ARBA" id="ARBA00016387"/>
    </source>
</evidence>
<proteinExistence type="inferred from homology"/>
<evidence type="ECO:0000256" key="8">
    <source>
        <dbReference type="ARBA" id="ARBA00022806"/>
    </source>
</evidence>
<evidence type="ECO:0000256" key="17">
    <source>
        <dbReference type="ARBA" id="ARBA00045008"/>
    </source>
</evidence>
<sequence>MKRIELYEGQKQFIKDAKKIVDGEAVGIFSSPTGTGKTMSLLSAVVDYIDVDGVELNHRNRVLEQALFQRNGGTVFYCTRTHTQLAQAINELKRLDVRCNAVVLGSRKIYCLNEKILQYKNSDAMNEGCKQIVKEGLCAFYDGGELFDGCGVLDVEDLTLIGKEQRLCPYYASKIYSHQCDIVFLPYQLLFTREGRRSVDIDVRGSIVIVDEAHNICDSVIQMNTSTILFMTISKYIKAMEMYKERYSERVRRDGVLERILEVLRRIEAFGLMHCRNMNEEEGVMGVSEFLLKTSIEDFNMLEIEDYIASSGISRKLEGFEKDLNLQLSEISKFLSLLTMSDKGGRIFYTSKRIKFTPLDATMYFEDVLECKSLLFAGGTMEPIDQLASVLGKRSPQYFSYRSVCRDFLPIVVGSGPSGREVVVNYETRESTESVKDVASSILNFSNAVRDGGMVCFLPSKAYLKILREVCGDMIGRKKALYEDLTNFQEYVLEVKKEACILFAVMGGRLSEGMNFNDKLCRLLMVVGVPYPSQDLELKERIKHNGRGYTTSIAMRIVNQTLGRALRHKDDYAVLVLLDRRYAQLSKLISSWIRERIACCSFGDGLLKASRFLNKDR</sequence>
<evidence type="ECO:0000313" key="21">
    <source>
        <dbReference type="EMBL" id="AFN83529.1"/>
    </source>
</evidence>
<dbReference type="GO" id="GO:0005634">
    <property type="term" value="C:nucleus"/>
    <property type="evidence" value="ECO:0007669"/>
    <property type="project" value="TreeGrafter"/>
</dbReference>
<evidence type="ECO:0000256" key="12">
    <source>
        <dbReference type="ARBA" id="ARBA00023235"/>
    </source>
</evidence>
<evidence type="ECO:0000256" key="19">
    <source>
        <dbReference type="ARBA" id="ARBA00048954"/>
    </source>
</evidence>
<dbReference type="AlphaFoldDB" id="I7AP05"/>
<evidence type="ECO:0000256" key="13">
    <source>
        <dbReference type="ARBA" id="ARBA00023306"/>
    </source>
</evidence>
<dbReference type="SMART" id="SM00491">
    <property type="entry name" value="HELICc2"/>
    <property type="match status" value="1"/>
</dbReference>
<dbReference type="VEuPathDB" id="MicrosporidiaDB:EROM_081130"/>
<evidence type="ECO:0000256" key="6">
    <source>
        <dbReference type="ARBA" id="ARBA00022741"/>
    </source>
</evidence>
<protein>
    <recommendedName>
        <fullName evidence="4">ATP-dependent DNA helicase CHL1</fullName>
        <ecNumber evidence="15">5.6.2.3</ecNumber>
    </recommendedName>
    <alternativeName>
        <fullName evidence="3">ATP-dependent DNA helicase chl1</fullName>
    </alternativeName>
    <alternativeName>
        <fullName evidence="14">Chromosome loss protein 1</fullName>
    </alternativeName>
    <alternativeName>
        <fullName evidence="16 17">DNA 5'-3' helicase CHL1</fullName>
    </alternativeName>
</protein>
<dbReference type="GO" id="GO:0043139">
    <property type="term" value="F:5'-3' DNA helicase activity"/>
    <property type="evidence" value="ECO:0007669"/>
    <property type="project" value="UniProtKB-EC"/>
</dbReference>
<evidence type="ECO:0000256" key="14">
    <source>
        <dbReference type="ARBA" id="ARBA00029709"/>
    </source>
</evidence>
<evidence type="ECO:0000256" key="11">
    <source>
        <dbReference type="ARBA" id="ARBA00023014"/>
    </source>
</evidence>
<comment type="similarity">
    <text evidence="2">Belongs to the DEAD box helicase family. DEAH subfamily. DDX11/CHL1 sub-subfamily.</text>
</comment>
<dbReference type="GO" id="GO:0034085">
    <property type="term" value="P:establishment of sister chromatid cohesion"/>
    <property type="evidence" value="ECO:0007669"/>
    <property type="project" value="TreeGrafter"/>
</dbReference>
<evidence type="ECO:0000256" key="15">
    <source>
        <dbReference type="ARBA" id="ARBA00044969"/>
    </source>
</evidence>
<dbReference type="InterPro" id="IPR027417">
    <property type="entry name" value="P-loop_NTPase"/>
</dbReference>
<dbReference type="GO" id="GO:0046872">
    <property type="term" value="F:metal ion binding"/>
    <property type="evidence" value="ECO:0007669"/>
    <property type="project" value="UniProtKB-KW"/>
</dbReference>
<dbReference type="Proteomes" id="UP000010094">
    <property type="component" value="Chromosome VIII"/>
</dbReference>